<keyword evidence="6" id="KW-0653">Protein transport</keyword>
<accession>A0ABT1HKD9</accession>
<evidence type="ECO:0000313" key="12">
    <source>
        <dbReference type="Proteomes" id="UP001206895"/>
    </source>
</evidence>
<comment type="caution">
    <text evidence="11">The sequence shown here is derived from an EMBL/GenBank/DDBJ whole genome shotgun (WGS) entry which is preliminary data.</text>
</comment>
<feature type="compositionally biased region" description="Basic and acidic residues" evidence="10">
    <location>
        <begin position="126"/>
        <end position="135"/>
    </location>
</feature>
<dbReference type="Pfam" id="PF02699">
    <property type="entry name" value="YajC"/>
    <property type="match status" value="1"/>
</dbReference>
<keyword evidence="12" id="KW-1185">Reference proteome</keyword>
<keyword evidence="3" id="KW-0813">Transport</keyword>
<keyword evidence="5" id="KW-0812">Transmembrane</keyword>
<evidence type="ECO:0000256" key="10">
    <source>
        <dbReference type="SAM" id="MobiDB-lite"/>
    </source>
</evidence>
<dbReference type="RefSeq" id="WP_253663309.1">
    <property type="nucleotide sequence ID" value="NZ_BAAAJQ010000003.1"/>
</dbReference>
<sequence length="135" mass="14780">MEFLFPILLIFLVGFMFLSVRRQKKAATAAQEMQDSLQPGARVQTTSGTYATVVGLADGVVDLELAPGVVSRWNRLAVREVVHADDLAASFPGAATERLDDLDADDELEAHDDFESIDHDTDDTVTLDKRADSDK</sequence>
<keyword evidence="4" id="KW-1003">Cell membrane</keyword>
<organism evidence="11 12">
    <name type="scientific">Williamsia maris</name>
    <dbReference type="NCBI Taxonomy" id="72806"/>
    <lineage>
        <taxon>Bacteria</taxon>
        <taxon>Bacillati</taxon>
        <taxon>Actinomycetota</taxon>
        <taxon>Actinomycetes</taxon>
        <taxon>Mycobacteriales</taxon>
        <taxon>Nocardiaceae</taxon>
        <taxon>Williamsia</taxon>
    </lineage>
</organism>
<evidence type="ECO:0000256" key="4">
    <source>
        <dbReference type="ARBA" id="ARBA00022475"/>
    </source>
</evidence>
<reference evidence="11 12" key="1">
    <citation type="submission" date="2022-06" db="EMBL/GenBank/DDBJ databases">
        <title>Genomic Encyclopedia of Archaeal and Bacterial Type Strains, Phase II (KMG-II): from individual species to whole genera.</title>
        <authorList>
            <person name="Goeker M."/>
        </authorList>
    </citation>
    <scope>NUCLEOTIDE SEQUENCE [LARGE SCALE GENOMIC DNA]</scope>
    <source>
        <strain evidence="11 12">DSM 44693</strain>
    </source>
</reference>
<evidence type="ECO:0000256" key="7">
    <source>
        <dbReference type="ARBA" id="ARBA00022989"/>
    </source>
</evidence>
<comment type="subcellular location">
    <subcellularLocation>
        <location evidence="1">Cell membrane</location>
        <topology evidence="1">Single-pass membrane protein</topology>
    </subcellularLocation>
</comment>
<dbReference type="InterPro" id="IPR003849">
    <property type="entry name" value="Preprotein_translocase_YajC"/>
</dbReference>
<evidence type="ECO:0000256" key="2">
    <source>
        <dbReference type="ARBA" id="ARBA00006742"/>
    </source>
</evidence>
<protein>
    <submittedName>
        <fullName evidence="11">Preprotein translocase subunit YajC</fullName>
    </submittedName>
</protein>
<dbReference type="SMART" id="SM01323">
    <property type="entry name" value="YajC"/>
    <property type="match status" value="1"/>
</dbReference>
<dbReference type="NCBIfam" id="TIGR00739">
    <property type="entry name" value="yajC"/>
    <property type="match status" value="1"/>
</dbReference>
<proteinExistence type="inferred from homology"/>
<keyword evidence="7" id="KW-1133">Transmembrane helix</keyword>
<feature type="region of interest" description="Disordered" evidence="10">
    <location>
        <begin position="110"/>
        <end position="135"/>
    </location>
</feature>
<evidence type="ECO:0000256" key="3">
    <source>
        <dbReference type="ARBA" id="ARBA00022448"/>
    </source>
</evidence>
<dbReference type="Proteomes" id="UP001206895">
    <property type="component" value="Unassembled WGS sequence"/>
</dbReference>
<dbReference type="PANTHER" id="PTHR33909">
    <property type="entry name" value="SEC TRANSLOCON ACCESSORY COMPLEX SUBUNIT YAJC"/>
    <property type="match status" value="1"/>
</dbReference>
<name>A0ABT1HKD9_9NOCA</name>
<evidence type="ECO:0000256" key="6">
    <source>
        <dbReference type="ARBA" id="ARBA00022927"/>
    </source>
</evidence>
<comment type="similarity">
    <text evidence="2">Belongs to the YajC family.</text>
</comment>
<evidence type="ECO:0000256" key="9">
    <source>
        <dbReference type="ARBA" id="ARBA00023136"/>
    </source>
</evidence>
<evidence type="ECO:0000313" key="11">
    <source>
        <dbReference type="EMBL" id="MCP2178396.1"/>
    </source>
</evidence>
<dbReference type="PANTHER" id="PTHR33909:SF1">
    <property type="entry name" value="SEC TRANSLOCON ACCESSORY COMPLEX SUBUNIT YAJC"/>
    <property type="match status" value="1"/>
</dbReference>
<evidence type="ECO:0000256" key="5">
    <source>
        <dbReference type="ARBA" id="ARBA00022692"/>
    </source>
</evidence>
<evidence type="ECO:0000256" key="1">
    <source>
        <dbReference type="ARBA" id="ARBA00004162"/>
    </source>
</evidence>
<gene>
    <name evidence="11" type="ORF">LX13_004237</name>
</gene>
<dbReference type="EMBL" id="JAMTCJ010000004">
    <property type="protein sequence ID" value="MCP2178396.1"/>
    <property type="molecule type" value="Genomic_DNA"/>
</dbReference>
<keyword evidence="9" id="KW-0472">Membrane</keyword>
<keyword evidence="8" id="KW-0811">Translocation</keyword>
<evidence type="ECO:0000256" key="8">
    <source>
        <dbReference type="ARBA" id="ARBA00023010"/>
    </source>
</evidence>